<dbReference type="EMBL" id="JAOPGA020000880">
    <property type="protein sequence ID" value="KAL0482664.1"/>
    <property type="molecule type" value="Genomic_DNA"/>
</dbReference>
<feature type="region of interest" description="Disordered" evidence="1">
    <location>
        <begin position="215"/>
        <end position="251"/>
    </location>
</feature>
<name>A0AAW2YZX7_9EUKA</name>
<protein>
    <recommendedName>
        <fullName evidence="5">Triadin</fullName>
    </recommendedName>
</protein>
<feature type="compositionally biased region" description="Basic and acidic residues" evidence="1">
    <location>
        <begin position="216"/>
        <end position="238"/>
    </location>
</feature>
<evidence type="ECO:0000313" key="3">
    <source>
        <dbReference type="EMBL" id="KAL0482664.1"/>
    </source>
</evidence>
<feature type="region of interest" description="Disordered" evidence="1">
    <location>
        <begin position="1"/>
        <end position="108"/>
    </location>
</feature>
<feature type="compositionally biased region" description="Polar residues" evidence="1">
    <location>
        <begin position="24"/>
        <end position="52"/>
    </location>
</feature>
<keyword evidence="2" id="KW-0812">Transmembrane</keyword>
<organism evidence="3 4">
    <name type="scientific">Acrasis kona</name>
    <dbReference type="NCBI Taxonomy" id="1008807"/>
    <lineage>
        <taxon>Eukaryota</taxon>
        <taxon>Discoba</taxon>
        <taxon>Heterolobosea</taxon>
        <taxon>Tetramitia</taxon>
        <taxon>Eutetramitia</taxon>
        <taxon>Acrasidae</taxon>
        <taxon>Acrasis</taxon>
    </lineage>
</organism>
<evidence type="ECO:0000256" key="2">
    <source>
        <dbReference type="SAM" id="Phobius"/>
    </source>
</evidence>
<keyword evidence="4" id="KW-1185">Reference proteome</keyword>
<proteinExistence type="predicted"/>
<dbReference type="AlphaFoldDB" id="A0AAW2YZX7"/>
<accession>A0AAW2YZX7</accession>
<feature type="transmembrane region" description="Helical" evidence="2">
    <location>
        <begin position="133"/>
        <end position="151"/>
    </location>
</feature>
<keyword evidence="2" id="KW-0472">Membrane</keyword>
<feature type="compositionally biased region" description="Basic residues" evidence="1">
    <location>
        <begin position="239"/>
        <end position="251"/>
    </location>
</feature>
<evidence type="ECO:0008006" key="5">
    <source>
        <dbReference type="Google" id="ProtNLM"/>
    </source>
</evidence>
<evidence type="ECO:0000313" key="4">
    <source>
        <dbReference type="Proteomes" id="UP001431209"/>
    </source>
</evidence>
<feature type="compositionally biased region" description="Basic and acidic residues" evidence="1">
    <location>
        <begin position="520"/>
        <end position="530"/>
    </location>
</feature>
<feature type="compositionally biased region" description="Basic residues" evidence="1">
    <location>
        <begin position="283"/>
        <end position="301"/>
    </location>
</feature>
<feature type="compositionally biased region" description="Low complexity" evidence="1">
    <location>
        <begin position="322"/>
        <end position="335"/>
    </location>
</feature>
<feature type="compositionally biased region" description="Basic and acidic residues" evidence="1">
    <location>
        <begin position="303"/>
        <end position="320"/>
    </location>
</feature>
<feature type="region of interest" description="Disordered" evidence="1">
    <location>
        <begin position="508"/>
        <end position="530"/>
    </location>
</feature>
<feature type="region of interest" description="Disordered" evidence="1">
    <location>
        <begin position="283"/>
        <end position="345"/>
    </location>
</feature>
<keyword evidence="2" id="KW-1133">Transmembrane helix</keyword>
<dbReference type="Proteomes" id="UP001431209">
    <property type="component" value="Unassembled WGS sequence"/>
</dbReference>
<sequence>MSTSINLEMSENMRSRSKQAADPTPQNVDPYSRQQTTPSSHMDPYFNTSGFLQSHAHPPTPHLSHLDEDGYRTGATARHNTPPLHTFVDLGNSSNDKERRPRSNSTMKSSVPKKIFCAICCLNCFCFRSLKGFLIFLLIISMVSSLTFIFYHEQIRSQYDAFSVDDLKASMSSTIGSLSALPPKGLTEVKEVPVNNAPITHEDVKEGAAVQNLPETKVEDQVKINPDKNTKNKSAEKQKPKKKVKKPIKKNIKKKLPSIRKIKKKSGPSIRKKIRSIKKKVLPKKNKNLKKKKTLPKKTRKPSALERIENVEKEVVESIKQETPPEATTTTAPPVVVAPPPPQEKFNLDQEVNSIKLDQEDDQQGVEAKLAHFTKKASELTDVEIYDAIRQNYKAHGHMQHMFEELNQDEKDRIAEYIHNNQKSITDIINEHHEDVQKLKQQEKKDLDQKSREEALKQWNKEKEATTTATTTVAPKTKTPFNKILLKPRVPGKTPFNELISLIAPDEKKKEQKKKIVKNVKNEKKNNKKK</sequence>
<reference evidence="3 4" key="1">
    <citation type="submission" date="2024-03" db="EMBL/GenBank/DDBJ databases">
        <title>The Acrasis kona genome and developmental transcriptomes reveal deep origins of eukaryotic multicellular pathways.</title>
        <authorList>
            <person name="Sheikh S."/>
            <person name="Fu C.-J."/>
            <person name="Brown M.W."/>
            <person name="Baldauf S.L."/>
        </authorList>
    </citation>
    <scope>NUCLEOTIDE SEQUENCE [LARGE SCALE GENOMIC DNA]</scope>
    <source>
        <strain evidence="3 4">ATCC MYA-3509</strain>
    </source>
</reference>
<gene>
    <name evidence="3" type="ORF">AKO1_002650</name>
</gene>
<comment type="caution">
    <text evidence="3">The sequence shown here is derived from an EMBL/GenBank/DDBJ whole genome shotgun (WGS) entry which is preliminary data.</text>
</comment>
<evidence type="ECO:0000256" key="1">
    <source>
        <dbReference type="SAM" id="MobiDB-lite"/>
    </source>
</evidence>